<accession>A0ABQ9GII7</accession>
<gene>
    <name evidence="2" type="ORF">PR048_028206</name>
</gene>
<proteinExistence type="predicted"/>
<evidence type="ECO:0000256" key="1">
    <source>
        <dbReference type="SAM" id="MobiDB-lite"/>
    </source>
</evidence>
<evidence type="ECO:0000313" key="2">
    <source>
        <dbReference type="EMBL" id="KAJ8871866.1"/>
    </source>
</evidence>
<feature type="compositionally biased region" description="Basic residues" evidence="1">
    <location>
        <begin position="76"/>
        <end position="87"/>
    </location>
</feature>
<evidence type="ECO:0000313" key="3">
    <source>
        <dbReference type="Proteomes" id="UP001159363"/>
    </source>
</evidence>
<dbReference type="EMBL" id="JARBHB010000012">
    <property type="protein sequence ID" value="KAJ8871866.1"/>
    <property type="molecule type" value="Genomic_DNA"/>
</dbReference>
<sequence>MTRHTWAELADMHLVYGDAVERHAACTQLCIPGGSYHATETLLPLTSAYGTQEQSPDRNTVLDAADDLCVRHSLKRRPLLPSKRHHQPAHESLHSE</sequence>
<dbReference type="Proteomes" id="UP001159363">
    <property type="component" value="Chromosome 11"/>
</dbReference>
<reference evidence="2 3" key="1">
    <citation type="submission" date="2023-02" db="EMBL/GenBank/DDBJ databases">
        <title>LHISI_Scaffold_Assembly.</title>
        <authorList>
            <person name="Stuart O.P."/>
            <person name="Cleave R."/>
            <person name="Magrath M.J.L."/>
            <person name="Mikheyev A.S."/>
        </authorList>
    </citation>
    <scope>NUCLEOTIDE SEQUENCE [LARGE SCALE GENOMIC DNA]</scope>
    <source>
        <strain evidence="2">Daus_M_001</strain>
        <tissue evidence="2">Leg muscle</tissue>
    </source>
</reference>
<comment type="caution">
    <text evidence="2">The sequence shown here is derived from an EMBL/GenBank/DDBJ whole genome shotgun (WGS) entry which is preliminary data.</text>
</comment>
<protein>
    <submittedName>
        <fullName evidence="2">Uncharacterized protein</fullName>
    </submittedName>
</protein>
<name>A0ABQ9GII7_9NEOP</name>
<feature type="region of interest" description="Disordered" evidence="1">
    <location>
        <begin position="76"/>
        <end position="96"/>
    </location>
</feature>
<organism evidence="2 3">
    <name type="scientific">Dryococelus australis</name>
    <dbReference type="NCBI Taxonomy" id="614101"/>
    <lineage>
        <taxon>Eukaryota</taxon>
        <taxon>Metazoa</taxon>
        <taxon>Ecdysozoa</taxon>
        <taxon>Arthropoda</taxon>
        <taxon>Hexapoda</taxon>
        <taxon>Insecta</taxon>
        <taxon>Pterygota</taxon>
        <taxon>Neoptera</taxon>
        <taxon>Polyneoptera</taxon>
        <taxon>Phasmatodea</taxon>
        <taxon>Verophasmatodea</taxon>
        <taxon>Anareolatae</taxon>
        <taxon>Phasmatidae</taxon>
        <taxon>Eurycanthinae</taxon>
        <taxon>Dryococelus</taxon>
    </lineage>
</organism>
<keyword evidence="3" id="KW-1185">Reference proteome</keyword>